<dbReference type="EMBL" id="MK651787">
    <property type="protein sequence ID" value="QBZ71583.1"/>
    <property type="molecule type" value="Genomic_DNA"/>
</dbReference>
<reference evidence="2" key="1">
    <citation type="submission" date="2019-03" db="EMBL/GenBank/DDBJ databases">
        <authorList>
            <person name="Olsen N.S."/>
            <person name="Kot W."/>
            <person name="Hansen L.H."/>
        </authorList>
    </citation>
    <scope>NUCLEOTIDE SEQUENCE [LARGE SCALE GENOMIC DNA]</scope>
</reference>
<proteinExistence type="predicted"/>
<name>A0A4D6DYY0_9CAUD</name>
<protein>
    <submittedName>
        <fullName evidence="1">DNA N-6-adenine-methyltransferase</fullName>
    </submittedName>
</protein>
<sequence>MKDENDKVTIDAVEAIGGEAAVVAQVEDAVKVSGRRFKGSVTPDNIRQKWQTPPWLFAWCVKRFGAFGIDVAAEKENALCDVYLDEATDALADGVEWGAENGLAWCNPPYADPLPWVEKAVQQAKARGVTTVLLLNSDASTAWFKKALDAGSLVVHITSDGETSGRVAFVRADTKIAGKKNSKPSVIFVIKPRKRGEIKTEYVTQAEMIFDGKTLI</sequence>
<dbReference type="RefSeq" id="YP_009821671.1">
    <property type="nucleotide sequence ID" value="NC_048178.1"/>
</dbReference>
<accession>A0A4D6DYY0</accession>
<organism evidence="1 2">
    <name type="scientific">Escherichia phage Sortsne</name>
    <dbReference type="NCBI Taxonomy" id="2562456"/>
    <lineage>
        <taxon>Viruses</taxon>
        <taxon>Duplodnaviria</taxon>
        <taxon>Heunggongvirae</taxon>
        <taxon>Uroviricota</taxon>
        <taxon>Caudoviricetes</taxon>
        <taxon>Sortsnevirus</taxon>
        <taxon>Sortsnevirus sortsne</taxon>
    </lineage>
</organism>
<dbReference type="GO" id="GO:0003677">
    <property type="term" value="F:DNA binding"/>
    <property type="evidence" value="ECO:0007669"/>
    <property type="project" value="InterPro"/>
</dbReference>
<keyword evidence="2" id="KW-1185">Reference proteome</keyword>
<dbReference type="NCBIfam" id="TIGR01712">
    <property type="entry name" value="phage_N6A_met"/>
    <property type="match status" value="1"/>
</dbReference>
<dbReference type="Pfam" id="PF05869">
    <property type="entry name" value="Dam"/>
    <property type="match status" value="1"/>
</dbReference>
<evidence type="ECO:0000313" key="2">
    <source>
        <dbReference type="Proteomes" id="UP000297046"/>
    </source>
</evidence>
<dbReference type="GO" id="GO:0032259">
    <property type="term" value="P:methylation"/>
    <property type="evidence" value="ECO:0007669"/>
    <property type="project" value="UniProtKB-KW"/>
</dbReference>
<keyword evidence="1" id="KW-0808">Transferase</keyword>
<dbReference type="GeneID" id="55013156"/>
<dbReference type="KEGG" id="vg:55013156"/>
<dbReference type="GO" id="GO:0009307">
    <property type="term" value="P:DNA restriction-modification system"/>
    <property type="evidence" value="ECO:0007669"/>
    <property type="project" value="InterPro"/>
</dbReference>
<dbReference type="Proteomes" id="UP000297046">
    <property type="component" value="Segment"/>
</dbReference>
<dbReference type="InterPro" id="IPR008593">
    <property type="entry name" value="Dam_MeTrfase"/>
</dbReference>
<keyword evidence="1" id="KW-0489">Methyltransferase</keyword>
<dbReference type="GO" id="GO:0009007">
    <property type="term" value="F:site-specific DNA-methyltransferase (adenine-specific) activity"/>
    <property type="evidence" value="ECO:0007669"/>
    <property type="project" value="InterPro"/>
</dbReference>
<evidence type="ECO:0000313" key="1">
    <source>
        <dbReference type="EMBL" id="QBZ71583.1"/>
    </source>
</evidence>